<evidence type="ECO:0000313" key="2">
    <source>
        <dbReference type="EMBL" id="CAE8581484.1"/>
    </source>
</evidence>
<keyword evidence="3" id="KW-1185">Reference proteome</keyword>
<dbReference type="EMBL" id="CAJNNV010000116">
    <property type="protein sequence ID" value="CAE8581484.1"/>
    <property type="molecule type" value="Genomic_DNA"/>
</dbReference>
<accession>A0A813CZY8</accession>
<dbReference type="Proteomes" id="UP000654075">
    <property type="component" value="Unassembled WGS sequence"/>
</dbReference>
<feature type="transmembrane region" description="Helical" evidence="1">
    <location>
        <begin position="293"/>
        <end position="314"/>
    </location>
</feature>
<feature type="transmembrane region" description="Helical" evidence="1">
    <location>
        <begin position="160"/>
        <end position="184"/>
    </location>
</feature>
<keyword evidence="1" id="KW-0812">Transmembrane</keyword>
<keyword evidence="1" id="KW-0472">Membrane</keyword>
<dbReference type="SUPFAM" id="SSF103473">
    <property type="entry name" value="MFS general substrate transporter"/>
    <property type="match status" value="1"/>
</dbReference>
<organism evidence="2 3">
    <name type="scientific">Polarella glacialis</name>
    <name type="common">Dinoflagellate</name>
    <dbReference type="NCBI Taxonomy" id="89957"/>
    <lineage>
        <taxon>Eukaryota</taxon>
        <taxon>Sar</taxon>
        <taxon>Alveolata</taxon>
        <taxon>Dinophyceae</taxon>
        <taxon>Suessiales</taxon>
        <taxon>Suessiaceae</taxon>
        <taxon>Polarella</taxon>
    </lineage>
</organism>
<sequence>MFRLVLPVAMVFSQRTLWDEKAYSGVPGDEQIPEPIVDGALHDESWWPLLLCFACCSLSAGIVPGQTVFIELFVNAGVFEDVCVLHEEELGCDGQYLQMTAMLNLASISTMVVQILFGGAFDAWGGQICAALGSAAVAVGFLSISVLVLLIPFWPAANQSLSYAVIASIILTDCGAYLNSYAMVGLVWHYPKHQGLIMSLMNATYQAGAFFAILVEWTVDSFQVALPVPLLGWALTQALVTSLLWHIVPTQAEYFARAELVLGIPLPRHHDEQSLDYFCRKVKDAVGILKLDIWPHTMLGIAFVFSTATLNFYMSTAVPFGTSLLGSKQAGKEFGTLCTTINGIIGLTLGPFSGSLIDWFGLGLIVYSQLGHFSSALQQPSGWLRGPLPGQHWSAELPEGSSRYSNPISVGSVASVLSTGSLSLYFWLQNPVPDAPRLLAEDEVVVK</sequence>
<dbReference type="AlphaFoldDB" id="A0A813CZY8"/>
<feature type="transmembrane region" description="Helical" evidence="1">
    <location>
        <begin position="230"/>
        <end position="248"/>
    </location>
</feature>
<keyword evidence="1" id="KW-1133">Transmembrane helix</keyword>
<feature type="transmembrane region" description="Helical" evidence="1">
    <location>
        <begin position="196"/>
        <end position="218"/>
    </location>
</feature>
<feature type="transmembrane region" description="Helical" evidence="1">
    <location>
        <begin position="334"/>
        <end position="352"/>
    </location>
</feature>
<evidence type="ECO:0000313" key="3">
    <source>
        <dbReference type="Proteomes" id="UP000654075"/>
    </source>
</evidence>
<comment type="caution">
    <text evidence="2">The sequence shown here is derived from an EMBL/GenBank/DDBJ whole genome shotgun (WGS) entry which is preliminary data.</text>
</comment>
<gene>
    <name evidence="2" type="ORF">PGLA1383_LOCUS514</name>
</gene>
<proteinExistence type="predicted"/>
<dbReference type="OrthoDB" id="422131at2759"/>
<name>A0A813CZY8_POLGL</name>
<feature type="transmembrane region" description="Helical" evidence="1">
    <location>
        <begin position="129"/>
        <end position="154"/>
    </location>
</feature>
<protein>
    <submittedName>
        <fullName evidence="2">Uncharacterized protein</fullName>
    </submittedName>
</protein>
<feature type="transmembrane region" description="Helical" evidence="1">
    <location>
        <begin position="96"/>
        <end position="117"/>
    </location>
</feature>
<evidence type="ECO:0000256" key="1">
    <source>
        <dbReference type="SAM" id="Phobius"/>
    </source>
</evidence>
<dbReference type="InterPro" id="IPR036259">
    <property type="entry name" value="MFS_trans_sf"/>
</dbReference>
<reference evidence="2" key="1">
    <citation type="submission" date="2021-02" db="EMBL/GenBank/DDBJ databases">
        <authorList>
            <person name="Dougan E. K."/>
            <person name="Rhodes N."/>
            <person name="Thang M."/>
            <person name="Chan C."/>
        </authorList>
    </citation>
    <scope>NUCLEOTIDE SEQUENCE</scope>
</reference>